<reference evidence="2" key="1">
    <citation type="submission" date="2020-05" db="UniProtKB">
        <authorList>
            <consortium name="EnsemblMetazoa"/>
        </authorList>
    </citation>
    <scope>IDENTIFICATION</scope>
    <source>
        <strain evidence="2">FUMOZ</strain>
    </source>
</reference>
<protein>
    <recommendedName>
        <fullName evidence="3">UPAR/Ly6 domain-containing protein</fullName>
    </recommendedName>
</protein>
<sequence>MASLQSIVFVVQVILTFVPNITTLESNATGAQSNTTHCNTCWSLTSSGQCQNTSKSEPCSPEQLDSTMNKMRLIHAPTTEQSISGSTMAEHPLQQYRCFTLSASSGTGDSKKVFYAKGCTTVAGDLCASWTKEKSATCTTCTGNNCNAATPMEVSHSASIKLNNKNCTSSNSNRVVAINSSFSWMVGITLLSSVLNY</sequence>
<evidence type="ECO:0000313" key="2">
    <source>
        <dbReference type="EnsemblMetazoa" id="AFUN006761-PA"/>
    </source>
</evidence>
<proteinExistence type="predicted"/>
<feature type="chain" id="PRO_5030024237" description="UPAR/Ly6 domain-containing protein" evidence="1">
    <location>
        <begin position="24"/>
        <end position="197"/>
    </location>
</feature>
<feature type="signal peptide" evidence="1">
    <location>
        <begin position="1"/>
        <end position="23"/>
    </location>
</feature>
<keyword evidence="1" id="KW-0732">Signal</keyword>
<evidence type="ECO:0008006" key="3">
    <source>
        <dbReference type="Google" id="ProtNLM"/>
    </source>
</evidence>
<dbReference type="VEuPathDB" id="VectorBase:AFUN006761"/>
<accession>A0A182RKJ3</accession>
<dbReference type="AlphaFoldDB" id="A0A182RKJ3"/>
<dbReference type="VEuPathDB" id="VectorBase:AFUN2_006215"/>
<dbReference type="EnsemblMetazoa" id="AFUN006761-RA">
    <property type="protein sequence ID" value="AFUN006761-PA"/>
    <property type="gene ID" value="AFUN006761"/>
</dbReference>
<evidence type="ECO:0000256" key="1">
    <source>
        <dbReference type="SAM" id="SignalP"/>
    </source>
</evidence>
<organism evidence="2">
    <name type="scientific">Anopheles funestus</name>
    <name type="common">African malaria mosquito</name>
    <dbReference type="NCBI Taxonomy" id="62324"/>
    <lineage>
        <taxon>Eukaryota</taxon>
        <taxon>Metazoa</taxon>
        <taxon>Ecdysozoa</taxon>
        <taxon>Arthropoda</taxon>
        <taxon>Hexapoda</taxon>
        <taxon>Insecta</taxon>
        <taxon>Pterygota</taxon>
        <taxon>Neoptera</taxon>
        <taxon>Endopterygota</taxon>
        <taxon>Diptera</taxon>
        <taxon>Nematocera</taxon>
        <taxon>Culicoidea</taxon>
        <taxon>Culicidae</taxon>
        <taxon>Anophelinae</taxon>
        <taxon>Anopheles</taxon>
    </lineage>
</organism>
<name>A0A182RKJ3_ANOFN</name>